<accession>A0A8H5CBE8</accession>
<organism evidence="2 3">
    <name type="scientific">Ephemerocybe angulata</name>
    <dbReference type="NCBI Taxonomy" id="980116"/>
    <lineage>
        <taxon>Eukaryota</taxon>
        <taxon>Fungi</taxon>
        <taxon>Dikarya</taxon>
        <taxon>Basidiomycota</taxon>
        <taxon>Agaricomycotina</taxon>
        <taxon>Agaricomycetes</taxon>
        <taxon>Agaricomycetidae</taxon>
        <taxon>Agaricales</taxon>
        <taxon>Agaricineae</taxon>
        <taxon>Psathyrellaceae</taxon>
        <taxon>Ephemerocybe</taxon>
    </lineage>
</organism>
<evidence type="ECO:0000313" key="2">
    <source>
        <dbReference type="EMBL" id="KAF5338717.1"/>
    </source>
</evidence>
<dbReference type="AlphaFoldDB" id="A0A8H5CBE8"/>
<proteinExistence type="predicted"/>
<keyword evidence="3" id="KW-1185">Reference proteome</keyword>
<name>A0A8H5CBE8_9AGAR</name>
<comment type="caution">
    <text evidence="2">The sequence shown here is derived from an EMBL/GenBank/DDBJ whole genome shotgun (WGS) entry which is preliminary data.</text>
</comment>
<dbReference type="EMBL" id="JAACJK010000011">
    <property type="protein sequence ID" value="KAF5338717.1"/>
    <property type="molecule type" value="Genomic_DNA"/>
</dbReference>
<dbReference type="Proteomes" id="UP000541558">
    <property type="component" value="Unassembled WGS sequence"/>
</dbReference>
<sequence>MTVSTLLVPSPPSSLLNLRLQSGPSFTSPAPTESGNARSATRSNPWPSGTGPLMKQPARTSGSSSVPSINVGRHHSQLFPKVFGTDLLTALTACQQKEGIERPSVLVAISQSLPMY</sequence>
<evidence type="ECO:0000256" key="1">
    <source>
        <dbReference type="SAM" id="MobiDB-lite"/>
    </source>
</evidence>
<gene>
    <name evidence="2" type="ORF">D9611_013380</name>
</gene>
<feature type="compositionally biased region" description="Low complexity" evidence="1">
    <location>
        <begin position="1"/>
        <end position="16"/>
    </location>
</feature>
<protein>
    <submittedName>
        <fullName evidence="2">Uncharacterized protein</fullName>
    </submittedName>
</protein>
<reference evidence="2 3" key="1">
    <citation type="journal article" date="2020" name="ISME J.">
        <title>Uncovering the hidden diversity of litter-decomposition mechanisms in mushroom-forming fungi.</title>
        <authorList>
            <person name="Floudas D."/>
            <person name="Bentzer J."/>
            <person name="Ahren D."/>
            <person name="Johansson T."/>
            <person name="Persson P."/>
            <person name="Tunlid A."/>
        </authorList>
    </citation>
    <scope>NUCLEOTIDE SEQUENCE [LARGE SCALE GENOMIC DNA]</scope>
    <source>
        <strain evidence="2 3">CBS 175.51</strain>
    </source>
</reference>
<feature type="compositionally biased region" description="Polar residues" evidence="1">
    <location>
        <begin position="58"/>
        <end position="68"/>
    </location>
</feature>
<evidence type="ECO:0000313" key="3">
    <source>
        <dbReference type="Proteomes" id="UP000541558"/>
    </source>
</evidence>
<feature type="compositionally biased region" description="Polar residues" evidence="1">
    <location>
        <begin position="19"/>
        <end position="47"/>
    </location>
</feature>
<feature type="region of interest" description="Disordered" evidence="1">
    <location>
        <begin position="1"/>
        <end position="71"/>
    </location>
</feature>